<feature type="domain" description="Metallo-beta-lactamase" evidence="1">
    <location>
        <begin position="119"/>
        <end position="315"/>
    </location>
</feature>
<proteinExistence type="predicted"/>
<dbReference type="AlphaFoldDB" id="A0A516GW24"/>
<keyword evidence="3" id="KW-1185">Reference proteome</keyword>
<dbReference type="KEGG" id="fop:FNB79_13640"/>
<reference evidence="2 3" key="1">
    <citation type="submission" date="2019-07" db="EMBL/GenBank/DDBJ databases">
        <title>Genome sequencing for Formosa sp. PS13.</title>
        <authorList>
            <person name="Park S.-J."/>
        </authorList>
    </citation>
    <scope>NUCLEOTIDE SEQUENCE [LARGE SCALE GENOMIC DNA]</scope>
    <source>
        <strain evidence="2 3">PS13</strain>
    </source>
</reference>
<dbReference type="Gene3D" id="3.60.15.10">
    <property type="entry name" value="Ribonuclease Z/Hydroxyacylglutathione hydrolase-like"/>
    <property type="match status" value="1"/>
</dbReference>
<sequence length="366" mass="41870">MGIIIGISVAVLLLVGLIFLYTSPEFGARPTSDQEILFKTTNHYENGKFINLGYVDMQMSVQNFGKMLIGYLNQQQKTIPKRPLKVENIIASDLINYHGSTRMFWFGHSTFLLQIQTKNILIDPMFGAVPAPHPMLGTKRFSEHLPITIEHLPHIDAVIISHDHYDHLDYGSIIKLKDKVDHFYTPLGVGAHLESWGIPKHQIHELDWWQETQFENLTFACTPAQHFSGRGLTDKGKTLWSSWVIKSNNDNIFFSGDSGYGPHFKTIGDKYGPFDFAMIECGQYNTLWHEIHMYPEETAQAAIDVKAKHMMPIHWGAFKLAMHSWTEPVERLEEAAKTLQLDVITPRIGAPILLENTTENTQKWWK</sequence>
<dbReference type="PIRSF" id="PIRSF038896">
    <property type="entry name" value="NAPE-PLD"/>
    <property type="match status" value="1"/>
</dbReference>
<dbReference type="GO" id="GO:0070290">
    <property type="term" value="F:N-acylphosphatidylethanolamine-specific phospholipase D activity"/>
    <property type="evidence" value="ECO:0007669"/>
    <property type="project" value="InterPro"/>
</dbReference>
<evidence type="ECO:0000313" key="3">
    <source>
        <dbReference type="Proteomes" id="UP000319209"/>
    </source>
</evidence>
<dbReference type="SUPFAM" id="SSF56281">
    <property type="entry name" value="Metallo-hydrolase/oxidoreductase"/>
    <property type="match status" value="1"/>
</dbReference>
<name>A0A516GW24_9FLAO</name>
<dbReference type="EMBL" id="CP041637">
    <property type="protein sequence ID" value="QDO95731.1"/>
    <property type="molecule type" value="Genomic_DNA"/>
</dbReference>
<dbReference type="InterPro" id="IPR024884">
    <property type="entry name" value="NAPE-PLD"/>
</dbReference>
<dbReference type="GO" id="GO:0008270">
    <property type="term" value="F:zinc ion binding"/>
    <property type="evidence" value="ECO:0007669"/>
    <property type="project" value="InterPro"/>
</dbReference>
<accession>A0A516GW24</accession>
<dbReference type="PANTHER" id="PTHR15032">
    <property type="entry name" value="N-ACYL-PHOSPHATIDYLETHANOLAMINE-HYDROLYZING PHOSPHOLIPASE D"/>
    <property type="match status" value="1"/>
</dbReference>
<dbReference type="OrthoDB" id="9805728at2"/>
<gene>
    <name evidence="2" type="ORF">FNB79_13640</name>
</gene>
<dbReference type="GO" id="GO:0005737">
    <property type="term" value="C:cytoplasm"/>
    <property type="evidence" value="ECO:0007669"/>
    <property type="project" value="TreeGrafter"/>
</dbReference>
<evidence type="ECO:0000313" key="2">
    <source>
        <dbReference type="EMBL" id="QDO95731.1"/>
    </source>
</evidence>
<dbReference type="Pfam" id="PF12706">
    <property type="entry name" value="Lactamase_B_2"/>
    <property type="match status" value="1"/>
</dbReference>
<dbReference type="InterPro" id="IPR036866">
    <property type="entry name" value="RibonucZ/Hydroxyglut_hydro"/>
</dbReference>
<dbReference type="InterPro" id="IPR001279">
    <property type="entry name" value="Metallo-B-lactamas"/>
</dbReference>
<protein>
    <recommendedName>
        <fullName evidence="1">Metallo-beta-lactamase domain-containing protein</fullName>
    </recommendedName>
</protein>
<organism evidence="2 3">
    <name type="scientific">Formosa sediminum</name>
    <dbReference type="NCBI Taxonomy" id="2594004"/>
    <lineage>
        <taxon>Bacteria</taxon>
        <taxon>Pseudomonadati</taxon>
        <taxon>Bacteroidota</taxon>
        <taxon>Flavobacteriia</taxon>
        <taxon>Flavobacteriales</taxon>
        <taxon>Flavobacteriaceae</taxon>
        <taxon>Formosa</taxon>
    </lineage>
</organism>
<dbReference type="PANTHER" id="PTHR15032:SF4">
    <property type="entry name" value="N-ACYL-PHOSPHATIDYLETHANOLAMINE-HYDROLYZING PHOSPHOLIPASE D"/>
    <property type="match status" value="1"/>
</dbReference>
<evidence type="ECO:0000259" key="1">
    <source>
        <dbReference type="Pfam" id="PF12706"/>
    </source>
</evidence>
<dbReference type="Proteomes" id="UP000319209">
    <property type="component" value="Chromosome"/>
</dbReference>